<sequence>MPAITVELTEEELAGLRAEAEKSGLSVERLAYGIVRGGVARRRQQRRTAECQARSGDTGPFGTGHVAPE</sequence>
<reference evidence="2 3" key="1">
    <citation type="submission" date="2018-11" db="EMBL/GenBank/DDBJ databases">
        <title>Whole genome sequence of Streptomyces paromomycinus NBRC 15454(T).</title>
        <authorList>
            <person name="Komaki H."/>
            <person name="Tamura T."/>
        </authorList>
    </citation>
    <scope>NUCLEOTIDE SEQUENCE [LARGE SCALE GENOMIC DNA]</scope>
    <source>
        <strain evidence="2 3">NBRC 15454</strain>
    </source>
</reference>
<feature type="region of interest" description="Disordered" evidence="1">
    <location>
        <begin position="43"/>
        <end position="69"/>
    </location>
</feature>
<proteinExistence type="predicted"/>
<organism evidence="2 3">
    <name type="scientific">Streptomyces paromomycinus</name>
    <name type="common">Streptomyces rimosus subsp. paromomycinus</name>
    <dbReference type="NCBI Taxonomy" id="92743"/>
    <lineage>
        <taxon>Bacteria</taxon>
        <taxon>Bacillati</taxon>
        <taxon>Actinomycetota</taxon>
        <taxon>Actinomycetes</taxon>
        <taxon>Kitasatosporales</taxon>
        <taxon>Streptomycetaceae</taxon>
        <taxon>Streptomyces</taxon>
    </lineage>
</organism>
<accession>A0A401WB28</accession>
<dbReference type="Proteomes" id="UP000286746">
    <property type="component" value="Unassembled WGS sequence"/>
</dbReference>
<evidence type="ECO:0000256" key="1">
    <source>
        <dbReference type="SAM" id="MobiDB-lite"/>
    </source>
</evidence>
<dbReference type="EMBL" id="BHZD01000001">
    <property type="protein sequence ID" value="GCD46524.1"/>
    <property type="molecule type" value="Genomic_DNA"/>
</dbReference>
<name>A0A401WB28_STREY</name>
<protein>
    <submittedName>
        <fullName evidence="2">Uncharacterized protein</fullName>
    </submittedName>
</protein>
<dbReference type="AlphaFoldDB" id="A0A401WB28"/>
<evidence type="ECO:0000313" key="3">
    <source>
        <dbReference type="Proteomes" id="UP000286746"/>
    </source>
</evidence>
<keyword evidence="3" id="KW-1185">Reference proteome</keyword>
<evidence type="ECO:0000313" key="2">
    <source>
        <dbReference type="EMBL" id="GCD46524.1"/>
    </source>
</evidence>
<dbReference type="RefSeq" id="WP_125056858.1">
    <property type="nucleotide sequence ID" value="NZ_BHZD01000001.1"/>
</dbReference>
<gene>
    <name evidence="2" type="ORF">GKJPGBOP_06274</name>
</gene>
<comment type="caution">
    <text evidence="2">The sequence shown here is derived from an EMBL/GenBank/DDBJ whole genome shotgun (WGS) entry which is preliminary data.</text>
</comment>